<dbReference type="PANTHER" id="PTHR13723:SF313">
    <property type="entry name" value="PEPTIDASE M12B DOMAIN-CONTAINING PROTEIN"/>
    <property type="match status" value="1"/>
</dbReference>
<dbReference type="InterPro" id="IPR050439">
    <property type="entry name" value="ADAMTS_ADAMTS-like"/>
</dbReference>
<dbReference type="PANTHER" id="PTHR13723">
    <property type="entry name" value="ADAMTS A DISINTEGRIN AND METALLOPROTEASE WITH THROMBOSPONDIN MOTIFS PROTEASE"/>
    <property type="match status" value="1"/>
</dbReference>
<organism evidence="6">
    <name type="scientific">Timema monikensis</name>
    <dbReference type="NCBI Taxonomy" id="170555"/>
    <lineage>
        <taxon>Eukaryota</taxon>
        <taxon>Metazoa</taxon>
        <taxon>Ecdysozoa</taxon>
        <taxon>Arthropoda</taxon>
        <taxon>Hexapoda</taxon>
        <taxon>Insecta</taxon>
        <taxon>Pterygota</taxon>
        <taxon>Neoptera</taxon>
        <taxon>Polyneoptera</taxon>
        <taxon>Phasmatodea</taxon>
        <taxon>Timematodea</taxon>
        <taxon>Timematoidea</taxon>
        <taxon>Timematidae</taxon>
        <taxon>Timema</taxon>
    </lineage>
</organism>
<dbReference type="GO" id="GO:0031012">
    <property type="term" value="C:extracellular matrix"/>
    <property type="evidence" value="ECO:0007669"/>
    <property type="project" value="TreeGrafter"/>
</dbReference>
<dbReference type="EMBL" id="OB792798">
    <property type="protein sequence ID" value="CAD7424514.1"/>
    <property type="molecule type" value="Genomic_DNA"/>
</dbReference>
<evidence type="ECO:0000256" key="4">
    <source>
        <dbReference type="SAM" id="MobiDB-lite"/>
    </source>
</evidence>
<dbReference type="GO" id="GO:0004222">
    <property type="term" value="F:metalloendopeptidase activity"/>
    <property type="evidence" value="ECO:0007669"/>
    <property type="project" value="TreeGrafter"/>
</dbReference>
<dbReference type="SUPFAM" id="SSF82895">
    <property type="entry name" value="TSP-1 type 1 repeat"/>
    <property type="match status" value="2"/>
</dbReference>
<evidence type="ECO:0000256" key="1">
    <source>
        <dbReference type="ARBA" id="ARBA00004613"/>
    </source>
</evidence>
<dbReference type="GO" id="GO:0005576">
    <property type="term" value="C:extracellular region"/>
    <property type="evidence" value="ECO:0007669"/>
    <property type="project" value="UniProtKB-SubCell"/>
</dbReference>
<reference evidence="6" key="1">
    <citation type="submission" date="2020-11" db="EMBL/GenBank/DDBJ databases">
        <authorList>
            <person name="Tran Van P."/>
        </authorList>
    </citation>
    <scope>NUCLEOTIDE SEQUENCE</scope>
</reference>
<feature type="domain" description="ADAMTS/ADAMTS-like cysteine-rich" evidence="5">
    <location>
        <begin position="206"/>
        <end position="265"/>
    </location>
</feature>
<sequence length="427" mass="46420">MRIGDTRKSRWATFVPFVVVDSAFMRVFETTSFSQSSTLEGRHNVTGVGKVELEEVNPHLRGGRVENHLGNPPVHPTEIRTSIPPSSAVELNTTSAFANYATEAEKAVEVNPHLRGGRVENHLGNPPVHPTEIRTSIPPSSAVELNTTSAFANYATEAETGEFRDQQCSAYSEIPYDGTELQWSPHYEDSEPCALTCRGRIPGSEESEEVVVQLAEKVQDGTRCRPGSLDMCINGKCQRVGCDLRIGSLKKVDECGVCGGDGSSCAQPLYHWEEAPSSLCSITCGGGYKMSRPVCRSRVSGLEVEEQLCDSSQRPDPKLVECNTHRCPAKWAVGDWSPCSVTCGGGTRFRPVHCAQEGNGTRVKVPEHLCHGHKPRYQEPCSDLDCPVWSTGQWSGLANALVVLSSIAEDGENEVRISIGRTGDGFS</sequence>
<evidence type="ECO:0000259" key="5">
    <source>
        <dbReference type="Pfam" id="PF19236"/>
    </source>
</evidence>
<dbReference type="InterPro" id="IPR036383">
    <property type="entry name" value="TSP1_rpt_sf"/>
</dbReference>
<dbReference type="GO" id="GO:0006508">
    <property type="term" value="P:proteolysis"/>
    <property type="evidence" value="ECO:0007669"/>
    <property type="project" value="TreeGrafter"/>
</dbReference>
<dbReference type="PROSITE" id="PS50092">
    <property type="entry name" value="TSP1"/>
    <property type="match status" value="1"/>
</dbReference>
<dbReference type="InterPro" id="IPR000884">
    <property type="entry name" value="TSP1_rpt"/>
</dbReference>
<dbReference type="Pfam" id="PF19030">
    <property type="entry name" value="TSP1_ADAMTS"/>
    <property type="match status" value="2"/>
</dbReference>
<proteinExistence type="predicted"/>
<feature type="region of interest" description="Disordered" evidence="4">
    <location>
        <begin position="62"/>
        <end position="82"/>
    </location>
</feature>
<dbReference type="SMART" id="SM00209">
    <property type="entry name" value="TSP1"/>
    <property type="match status" value="2"/>
</dbReference>
<gene>
    <name evidence="6" type="ORF">TMSB3V08_LOCUS1457</name>
</gene>
<keyword evidence="3" id="KW-1015">Disulfide bond</keyword>
<evidence type="ECO:0000256" key="3">
    <source>
        <dbReference type="ARBA" id="ARBA00023157"/>
    </source>
</evidence>
<name>A0A7R9HJC6_9NEOP</name>
<dbReference type="GO" id="GO:0030198">
    <property type="term" value="P:extracellular matrix organization"/>
    <property type="evidence" value="ECO:0007669"/>
    <property type="project" value="InterPro"/>
</dbReference>
<comment type="subcellular location">
    <subcellularLocation>
        <location evidence="1">Secreted</location>
    </subcellularLocation>
</comment>
<dbReference type="PRINTS" id="PR01857">
    <property type="entry name" value="ADAMTSFAMILY"/>
</dbReference>
<dbReference type="InterPro" id="IPR013273">
    <property type="entry name" value="ADAMTS/ADAMTS-like"/>
</dbReference>
<accession>A0A7R9HJC6</accession>
<dbReference type="AlphaFoldDB" id="A0A7R9HJC6"/>
<dbReference type="InterPro" id="IPR045371">
    <property type="entry name" value="ADAMTS_CR_3"/>
</dbReference>
<evidence type="ECO:0000313" key="6">
    <source>
        <dbReference type="EMBL" id="CAD7424514.1"/>
    </source>
</evidence>
<evidence type="ECO:0000256" key="2">
    <source>
        <dbReference type="ARBA" id="ARBA00022525"/>
    </source>
</evidence>
<protein>
    <recommendedName>
        <fullName evidence="5">ADAMTS/ADAMTS-like cysteine-rich domain-containing protein</fullName>
    </recommendedName>
</protein>
<dbReference type="Pfam" id="PF19236">
    <property type="entry name" value="ADAMTS_CR_3"/>
    <property type="match status" value="1"/>
</dbReference>
<keyword evidence="2" id="KW-0964">Secreted</keyword>
<dbReference type="Gene3D" id="2.20.100.10">
    <property type="entry name" value="Thrombospondin type-1 (TSP1) repeat"/>
    <property type="match status" value="1"/>
</dbReference>